<reference evidence="3" key="1">
    <citation type="submission" date="2017-02" db="UniProtKB">
        <authorList>
            <consortium name="WormBaseParasite"/>
        </authorList>
    </citation>
    <scope>IDENTIFICATION</scope>
</reference>
<accession>A0A0R3SND8</accession>
<dbReference type="InterPro" id="IPR036900">
    <property type="entry name" value="A-D-PHexomutase_C_sf"/>
</dbReference>
<dbReference type="AlphaFoldDB" id="A0A0R3SND8"/>
<gene>
    <name evidence="1" type="ORF">HDID_LOCUS6452</name>
</gene>
<dbReference type="Gene3D" id="3.30.310.50">
    <property type="entry name" value="Alpha-D-phosphohexomutase, C-terminal domain"/>
    <property type="match status" value="1"/>
</dbReference>
<dbReference type="WBParaSite" id="HDID_0000645301-mRNA-1">
    <property type="protein sequence ID" value="HDID_0000645301-mRNA-1"/>
    <property type="gene ID" value="HDID_0000645301"/>
</dbReference>
<evidence type="ECO:0000313" key="3">
    <source>
        <dbReference type="WBParaSite" id="HDID_0000645301-mRNA-1"/>
    </source>
</evidence>
<sequence length="43" mass="4605">MLSSDTRIIYRMSGTGSSGATIRIYVNTFSADPNTHDIPATVS</sequence>
<evidence type="ECO:0000313" key="1">
    <source>
        <dbReference type="EMBL" id="VDL58770.1"/>
    </source>
</evidence>
<dbReference type="OrthoDB" id="2291at2759"/>
<dbReference type="STRING" id="6216.A0A0R3SND8"/>
<name>A0A0R3SND8_HYMDI</name>
<protein>
    <submittedName>
        <fullName evidence="3">PLAT domain-containing protein</fullName>
    </submittedName>
</protein>
<organism evidence="3">
    <name type="scientific">Hymenolepis diminuta</name>
    <name type="common">Rat tapeworm</name>
    <dbReference type="NCBI Taxonomy" id="6216"/>
    <lineage>
        <taxon>Eukaryota</taxon>
        <taxon>Metazoa</taxon>
        <taxon>Spiralia</taxon>
        <taxon>Lophotrochozoa</taxon>
        <taxon>Platyhelminthes</taxon>
        <taxon>Cestoda</taxon>
        <taxon>Eucestoda</taxon>
        <taxon>Cyclophyllidea</taxon>
        <taxon>Hymenolepididae</taxon>
        <taxon>Hymenolepis</taxon>
    </lineage>
</organism>
<dbReference type="EMBL" id="UYSG01005494">
    <property type="protein sequence ID" value="VDL58770.1"/>
    <property type="molecule type" value="Genomic_DNA"/>
</dbReference>
<evidence type="ECO:0000313" key="2">
    <source>
        <dbReference type="Proteomes" id="UP000274504"/>
    </source>
</evidence>
<dbReference type="SUPFAM" id="SSF55957">
    <property type="entry name" value="Phosphoglucomutase, C-terminal domain"/>
    <property type="match status" value="1"/>
</dbReference>
<proteinExistence type="predicted"/>
<dbReference type="GO" id="GO:0016868">
    <property type="term" value="F:intramolecular phosphotransferase activity"/>
    <property type="evidence" value="ECO:0007669"/>
    <property type="project" value="InterPro"/>
</dbReference>
<dbReference type="Proteomes" id="UP000274504">
    <property type="component" value="Unassembled WGS sequence"/>
</dbReference>
<dbReference type="Pfam" id="PF24947">
    <property type="entry name" value="PGM1_C_vert_fung"/>
    <property type="match status" value="1"/>
</dbReference>
<reference evidence="1 2" key="2">
    <citation type="submission" date="2018-11" db="EMBL/GenBank/DDBJ databases">
        <authorList>
            <consortium name="Pathogen Informatics"/>
        </authorList>
    </citation>
    <scope>NUCLEOTIDE SEQUENCE [LARGE SCALE GENOMIC DNA]</scope>
</reference>